<dbReference type="PANTHER" id="PTHR30086">
    <property type="entry name" value="ARGININE EXPORTER PROTEIN ARGO"/>
    <property type="match status" value="1"/>
</dbReference>
<evidence type="ECO:0000256" key="1">
    <source>
        <dbReference type="ARBA" id="ARBA00004651"/>
    </source>
</evidence>
<feature type="transmembrane region" description="Helical" evidence="6">
    <location>
        <begin position="109"/>
        <end position="137"/>
    </location>
</feature>
<evidence type="ECO:0000313" key="8">
    <source>
        <dbReference type="Proteomes" id="UP000199658"/>
    </source>
</evidence>
<dbReference type="Proteomes" id="UP000199658">
    <property type="component" value="Unassembled WGS sequence"/>
</dbReference>
<feature type="transmembrane region" description="Helical" evidence="6">
    <location>
        <begin position="149"/>
        <end position="166"/>
    </location>
</feature>
<organism evidence="7 8">
    <name type="scientific">Litoreibacter janthinus</name>
    <dbReference type="NCBI Taxonomy" id="670154"/>
    <lineage>
        <taxon>Bacteria</taxon>
        <taxon>Pseudomonadati</taxon>
        <taxon>Pseudomonadota</taxon>
        <taxon>Alphaproteobacteria</taxon>
        <taxon>Rhodobacterales</taxon>
        <taxon>Roseobacteraceae</taxon>
        <taxon>Litoreibacter</taxon>
    </lineage>
</organism>
<accession>A0A1I6H435</accession>
<protein>
    <submittedName>
        <fullName evidence="7">Threonine/homoserine/homoserine lactone efflux protein</fullName>
    </submittedName>
</protein>
<comment type="subcellular location">
    <subcellularLocation>
        <location evidence="1">Cell membrane</location>
        <topology evidence="1">Multi-pass membrane protein</topology>
    </subcellularLocation>
</comment>
<keyword evidence="8" id="KW-1185">Reference proteome</keyword>
<dbReference type="Pfam" id="PF01810">
    <property type="entry name" value="LysE"/>
    <property type="match status" value="1"/>
</dbReference>
<keyword evidence="3 6" id="KW-0812">Transmembrane</keyword>
<evidence type="ECO:0000313" key="7">
    <source>
        <dbReference type="EMBL" id="SFR49179.1"/>
    </source>
</evidence>
<dbReference type="STRING" id="670154.SAMN04488002_2481"/>
<gene>
    <name evidence="7" type="ORF">SAMN04488002_2481</name>
</gene>
<keyword evidence="5 6" id="KW-0472">Membrane</keyword>
<evidence type="ECO:0000256" key="5">
    <source>
        <dbReference type="ARBA" id="ARBA00023136"/>
    </source>
</evidence>
<dbReference type="RefSeq" id="WP_090217204.1">
    <property type="nucleotide sequence ID" value="NZ_FOYO01000001.1"/>
</dbReference>
<keyword evidence="2" id="KW-1003">Cell membrane</keyword>
<feature type="transmembrane region" description="Helical" evidence="6">
    <location>
        <begin position="67"/>
        <end position="88"/>
    </location>
</feature>
<reference evidence="8" key="1">
    <citation type="submission" date="2016-10" db="EMBL/GenBank/DDBJ databases">
        <authorList>
            <person name="Varghese N."/>
            <person name="Submissions S."/>
        </authorList>
    </citation>
    <scope>NUCLEOTIDE SEQUENCE [LARGE SCALE GENOMIC DNA]</scope>
    <source>
        <strain evidence="8">DSM 26921</strain>
    </source>
</reference>
<dbReference type="GO" id="GO:0005886">
    <property type="term" value="C:plasma membrane"/>
    <property type="evidence" value="ECO:0007669"/>
    <property type="project" value="UniProtKB-SubCell"/>
</dbReference>
<dbReference type="PANTHER" id="PTHR30086:SF20">
    <property type="entry name" value="ARGININE EXPORTER PROTEIN ARGO-RELATED"/>
    <property type="match status" value="1"/>
</dbReference>
<keyword evidence="4 6" id="KW-1133">Transmembrane helix</keyword>
<evidence type="ECO:0000256" key="6">
    <source>
        <dbReference type="SAM" id="Phobius"/>
    </source>
</evidence>
<dbReference type="OrthoDB" id="9804822at2"/>
<evidence type="ECO:0000256" key="2">
    <source>
        <dbReference type="ARBA" id="ARBA00022475"/>
    </source>
</evidence>
<proteinExistence type="predicted"/>
<dbReference type="EMBL" id="FOYO01000001">
    <property type="protein sequence ID" value="SFR49179.1"/>
    <property type="molecule type" value="Genomic_DNA"/>
</dbReference>
<feature type="transmembrane region" description="Helical" evidence="6">
    <location>
        <begin position="6"/>
        <end position="28"/>
    </location>
</feature>
<dbReference type="InterPro" id="IPR001123">
    <property type="entry name" value="LeuE-type"/>
</dbReference>
<feature type="transmembrane region" description="Helical" evidence="6">
    <location>
        <begin position="40"/>
        <end position="61"/>
    </location>
</feature>
<evidence type="ECO:0000256" key="4">
    <source>
        <dbReference type="ARBA" id="ARBA00022989"/>
    </source>
</evidence>
<dbReference type="GO" id="GO:0015171">
    <property type="term" value="F:amino acid transmembrane transporter activity"/>
    <property type="evidence" value="ECO:0007669"/>
    <property type="project" value="TreeGrafter"/>
</dbReference>
<sequence>MTLAGFVSVALIHLLAAISPGPSFVLSVRSAASEGLRTAMGLAVGFGLAATLWAAAALLGLSLLFEVVPALFTTLKVVGGLFLIYIAWKMWQHASEPLPVIAEGTTPRSVFGAVWLGLIAMLANPKPAVFFGAVFVGLVPVEASLADKLFVLFNIFWVETAWYMFVARVFSLPRARTAYGRFKSKLDRSFGGLIAVLGAKIAIT</sequence>
<name>A0A1I6H435_9RHOB</name>
<dbReference type="AlphaFoldDB" id="A0A1I6H435"/>
<evidence type="ECO:0000256" key="3">
    <source>
        <dbReference type="ARBA" id="ARBA00022692"/>
    </source>
</evidence>